<proteinExistence type="predicted"/>
<feature type="non-terminal residue" evidence="2">
    <location>
        <position position="1"/>
    </location>
</feature>
<dbReference type="Proteomes" id="UP000001194">
    <property type="component" value="Unassembled WGS sequence"/>
</dbReference>
<dbReference type="InParanoid" id="B0DP81"/>
<dbReference type="InterPro" id="IPR035992">
    <property type="entry name" value="Ricin_B-like_lectins"/>
</dbReference>
<protein>
    <submittedName>
        <fullName evidence="2">Carbohydrate-binding module family 13 protein</fullName>
    </submittedName>
</protein>
<dbReference type="RefSeq" id="XP_001885717.1">
    <property type="nucleotide sequence ID" value="XM_001885682.1"/>
</dbReference>
<accession>B0DP81</accession>
<evidence type="ECO:0000259" key="1">
    <source>
        <dbReference type="SMART" id="SM00458"/>
    </source>
</evidence>
<dbReference type="SUPFAM" id="SSF50370">
    <property type="entry name" value="Ricin B-like lectins"/>
    <property type="match status" value="1"/>
</dbReference>
<dbReference type="OrthoDB" id="6770063at2759"/>
<dbReference type="SMART" id="SM00458">
    <property type="entry name" value="RICIN"/>
    <property type="match status" value="1"/>
</dbReference>
<dbReference type="GeneID" id="6081323"/>
<dbReference type="AlphaFoldDB" id="B0DP81"/>
<dbReference type="Pfam" id="PF00652">
    <property type="entry name" value="Ricin_B_lectin"/>
    <property type="match status" value="1"/>
</dbReference>
<keyword evidence="3" id="KW-1185">Reference proteome</keyword>
<dbReference type="HOGENOM" id="CLU_095794_3_1_1"/>
<evidence type="ECO:0000313" key="3">
    <source>
        <dbReference type="Proteomes" id="UP000001194"/>
    </source>
</evidence>
<dbReference type="InterPro" id="IPR000772">
    <property type="entry name" value="Ricin_B_lectin"/>
</dbReference>
<feature type="domain" description="Ricin B lectin" evidence="1">
    <location>
        <begin position="2"/>
        <end position="142"/>
    </location>
</feature>
<gene>
    <name evidence="2" type="ORF">LACBIDRAFT_253220</name>
</gene>
<dbReference type="PROSITE" id="PS50231">
    <property type="entry name" value="RICIN_B_LECTIN"/>
    <property type="match status" value="1"/>
</dbReference>
<dbReference type="Gene3D" id="2.80.10.50">
    <property type="match status" value="2"/>
</dbReference>
<organism evidence="3">
    <name type="scientific">Laccaria bicolor (strain S238N-H82 / ATCC MYA-4686)</name>
    <name type="common">Bicoloured deceiver</name>
    <name type="synonym">Laccaria laccata var. bicolor</name>
    <dbReference type="NCBI Taxonomy" id="486041"/>
    <lineage>
        <taxon>Eukaryota</taxon>
        <taxon>Fungi</taxon>
        <taxon>Dikarya</taxon>
        <taxon>Basidiomycota</taxon>
        <taxon>Agaricomycotina</taxon>
        <taxon>Agaricomycetes</taxon>
        <taxon>Agaricomycetidae</taxon>
        <taxon>Agaricales</taxon>
        <taxon>Agaricineae</taxon>
        <taxon>Hydnangiaceae</taxon>
        <taxon>Laccaria</taxon>
    </lineage>
</organism>
<dbReference type="EMBL" id="DS547123">
    <property type="protein sequence ID" value="EDR03569.1"/>
    <property type="molecule type" value="Genomic_DNA"/>
</dbReference>
<evidence type="ECO:0000313" key="2">
    <source>
        <dbReference type="EMBL" id="EDR03569.1"/>
    </source>
</evidence>
<dbReference type="KEGG" id="lbc:LACBIDRAFT_253220"/>
<reference evidence="2 3" key="1">
    <citation type="journal article" date="2008" name="Nature">
        <title>The genome of Laccaria bicolor provides insights into mycorrhizal symbiosis.</title>
        <authorList>
            <person name="Martin F."/>
            <person name="Aerts A."/>
            <person name="Ahren D."/>
            <person name="Brun A."/>
            <person name="Danchin E.G.J."/>
            <person name="Duchaussoy F."/>
            <person name="Gibon J."/>
            <person name="Kohler A."/>
            <person name="Lindquist E."/>
            <person name="Pereda V."/>
            <person name="Salamov A."/>
            <person name="Shapiro H.J."/>
            <person name="Wuyts J."/>
            <person name="Blaudez D."/>
            <person name="Buee M."/>
            <person name="Brokstein P."/>
            <person name="Canbaeck B."/>
            <person name="Cohen D."/>
            <person name="Courty P.E."/>
            <person name="Coutinho P.M."/>
            <person name="Delaruelle C."/>
            <person name="Detter J.C."/>
            <person name="Deveau A."/>
            <person name="DiFazio S."/>
            <person name="Duplessis S."/>
            <person name="Fraissinet-Tachet L."/>
            <person name="Lucic E."/>
            <person name="Frey-Klett P."/>
            <person name="Fourrey C."/>
            <person name="Feussner I."/>
            <person name="Gay G."/>
            <person name="Grimwood J."/>
            <person name="Hoegger P.J."/>
            <person name="Jain P."/>
            <person name="Kilaru S."/>
            <person name="Labbe J."/>
            <person name="Lin Y.C."/>
            <person name="Legue V."/>
            <person name="Le Tacon F."/>
            <person name="Marmeisse R."/>
            <person name="Melayah D."/>
            <person name="Montanini B."/>
            <person name="Muratet M."/>
            <person name="Nehls U."/>
            <person name="Niculita-Hirzel H."/>
            <person name="Oudot-Le Secq M.P."/>
            <person name="Peter M."/>
            <person name="Quesneville H."/>
            <person name="Rajashekar B."/>
            <person name="Reich M."/>
            <person name="Rouhier N."/>
            <person name="Schmutz J."/>
            <person name="Yin T."/>
            <person name="Chalot M."/>
            <person name="Henrissat B."/>
            <person name="Kuees U."/>
            <person name="Lucas S."/>
            <person name="Van de Peer Y."/>
            <person name="Podila G.K."/>
            <person name="Polle A."/>
            <person name="Pukkila P.J."/>
            <person name="Richardson P.M."/>
            <person name="Rouze P."/>
            <person name="Sanders I.R."/>
            <person name="Stajich J.E."/>
            <person name="Tunlid A."/>
            <person name="Tuskan G."/>
            <person name="Grigoriev I.V."/>
        </authorList>
    </citation>
    <scope>NUCLEOTIDE SEQUENCE [LARGE SCALE GENOMIC DNA]</scope>
    <source>
        <strain evidence="3">S238N-H82 / ATCC MYA-4686</strain>
    </source>
</reference>
<name>B0DP81_LACBS</name>
<sequence length="143" mass="16323">PTPTGVQIHPNFNNRKCMDVAGNRRRNGTPVQIFDCNGSSAQRWNIFRGTTRVQLTGTNFCLDAGLPSQFHNGERLKIWHCIDSIPAQIWDFTNQNQIRLKATESRRHPQCVDLPDGQTFNGNQLQIFRCFNGNPNQIWTTTP</sequence>
<dbReference type="CDD" id="cd00161">
    <property type="entry name" value="beta-trefoil_Ricin-like"/>
    <property type="match status" value="1"/>
</dbReference>